<feature type="domain" description="AB hydrolase-1" evidence="2">
    <location>
        <begin position="38"/>
        <end position="270"/>
    </location>
</feature>
<dbReference type="GO" id="GO:0080032">
    <property type="term" value="F:methyl jasmonate esterase activity"/>
    <property type="evidence" value="ECO:0007669"/>
    <property type="project" value="TreeGrafter"/>
</dbReference>
<dbReference type="GO" id="GO:0080030">
    <property type="term" value="F:methyl indole-3-acetate esterase activity"/>
    <property type="evidence" value="ECO:0007669"/>
    <property type="project" value="TreeGrafter"/>
</dbReference>
<accession>A0A9D4ZPE3</accession>
<dbReference type="OrthoDB" id="408373at2759"/>
<dbReference type="InterPro" id="IPR029058">
    <property type="entry name" value="AB_hydrolase_fold"/>
</dbReference>
<sequence length="282" mass="30439">MAAKASLSFLLLLGLILVASYTSHCEAKANGHDGPHHFVLVHGLGHGAWCWYKITTLLQQAGHHVTSVDLTSNGIDKVVADTVTSLPQYLQPLTEFLANTNDTVILVGHSLGGSSISYAMELFSEKIEKAIFLAALMPSNNQTFVPADVLQALGVLFSQGVAIQNFANGPSFPPTSISINLGSAKEYFYTKSPLEDVNLALTLLNPTPFAPLLEVLTLTPAKYGSIPRFYIKTPLDNVIVPALQASFIQQNPPSQEFTIQQSDHSPFFSKHVILANLLLSLA</sequence>
<dbReference type="Gene3D" id="3.40.50.1820">
    <property type="entry name" value="alpha/beta hydrolase"/>
    <property type="match status" value="1"/>
</dbReference>
<proteinExistence type="predicted"/>
<feature type="signal peptide" evidence="1">
    <location>
        <begin position="1"/>
        <end position="27"/>
    </location>
</feature>
<dbReference type="SUPFAM" id="SSF53474">
    <property type="entry name" value="alpha/beta-Hydrolases"/>
    <property type="match status" value="1"/>
</dbReference>
<evidence type="ECO:0000256" key="1">
    <source>
        <dbReference type="SAM" id="SignalP"/>
    </source>
</evidence>
<dbReference type="PANTHER" id="PTHR10992">
    <property type="entry name" value="METHYLESTERASE FAMILY MEMBER"/>
    <property type="match status" value="1"/>
</dbReference>
<keyword evidence="4" id="KW-1185">Reference proteome</keyword>
<dbReference type="Proteomes" id="UP000886520">
    <property type="component" value="Chromosome 3"/>
</dbReference>
<comment type="caution">
    <text evidence="3">The sequence shown here is derived from an EMBL/GenBank/DDBJ whole genome shotgun (WGS) entry which is preliminary data.</text>
</comment>
<evidence type="ECO:0000313" key="4">
    <source>
        <dbReference type="Proteomes" id="UP000886520"/>
    </source>
</evidence>
<keyword evidence="1" id="KW-0732">Signal</keyword>
<evidence type="ECO:0000259" key="2">
    <source>
        <dbReference type="Pfam" id="PF12697"/>
    </source>
</evidence>
<dbReference type="AlphaFoldDB" id="A0A9D4ZPE3"/>
<dbReference type="Pfam" id="PF12697">
    <property type="entry name" value="Abhydrolase_6"/>
    <property type="match status" value="1"/>
</dbReference>
<dbReference type="EMBL" id="JABFUD020000002">
    <property type="protein sequence ID" value="KAI5082944.1"/>
    <property type="molecule type" value="Genomic_DNA"/>
</dbReference>
<dbReference type="InterPro" id="IPR045889">
    <property type="entry name" value="MES/HNL"/>
</dbReference>
<dbReference type="InterPro" id="IPR000073">
    <property type="entry name" value="AB_hydrolase_1"/>
</dbReference>
<feature type="chain" id="PRO_5038801361" description="AB hydrolase-1 domain-containing protein" evidence="1">
    <location>
        <begin position="28"/>
        <end position="282"/>
    </location>
</feature>
<gene>
    <name evidence="3" type="ORF">GOP47_0002687</name>
</gene>
<name>A0A9D4ZPE3_ADICA</name>
<reference evidence="3" key="1">
    <citation type="submission" date="2021-01" db="EMBL/GenBank/DDBJ databases">
        <title>Adiantum capillus-veneris genome.</title>
        <authorList>
            <person name="Fang Y."/>
            <person name="Liao Q."/>
        </authorList>
    </citation>
    <scope>NUCLEOTIDE SEQUENCE</scope>
    <source>
        <strain evidence="3">H3</strain>
        <tissue evidence="3">Leaf</tissue>
    </source>
</reference>
<protein>
    <recommendedName>
        <fullName evidence="2">AB hydrolase-1 domain-containing protein</fullName>
    </recommendedName>
</protein>
<organism evidence="3 4">
    <name type="scientific">Adiantum capillus-veneris</name>
    <name type="common">Maidenhair fern</name>
    <dbReference type="NCBI Taxonomy" id="13818"/>
    <lineage>
        <taxon>Eukaryota</taxon>
        <taxon>Viridiplantae</taxon>
        <taxon>Streptophyta</taxon>
        <taxon>Embryophyta</taxon>
        <taxon>Tracheophyta</taxon>
        <taxon>Polypodiopsida</taxon>
        <taxon>Polypodiidae</taxon>
        <taxon>Polypodiales</taxon>
        <taxon>Pteridineae</taxon>
        <taxon>Pteridaceae</taxon>
        <taxon>Vittarioideae</taxon>
        <taxon>Adiantum</taxon>
    </lineage>
</organism>
<evidence type="ECO:0000313" key="3">
    <source>
        <dbReference type="EMBL" id="KAI5082944.1"/>
    </source>
</evidence>
<dbReference type="PANTHER" id="PTHR10992:SF1086">
    <property type="entry name" value="AB HYDROLASE-1 DOMAIN-CONTAINING PROTEIN"/>
    <property type="match status" value="1"/>
</dbReference>